<proteinExistence type="predicted"/>
<dbReference type="AlphaFoldDB" id="A0A8S3GN86"/>
<dbReference type="Proteomes" id="UP000681967">
    <property type="component" value="Unassembled WGS sequence"/>
</dbReference>
<evidence type="ECO:0000313" key="7">
    <source>
        <dbReference type="Proteomes" id="UP000681967"/>
    </source>
</evidence>
<dbReference type="EMBL" id="CAJOBH010275947">
    <property type="protein sequence ID" value="CAF5168014.1"/>
    <property type="molecule type" value="Genomic_DNA"/>
</dbReference>
<dbReference type="EMBL" id="CAJOBJ010384551">
    <property type="protein sequence ID" value="CAF5228600.1"/>
    <property type="molecule type" value="Genomic_DNA"/>
</dbReference>
<accession>A0A8S3GN86</accession>
<dbReference type="EMBL" id="CAJOBJ010384664">
    <property type="protein sequence ID" value="CAF5228630.1"/>
    <property type="molecule type" value="Genomic_DNA"/>
</dbReference>
<dbReference type="EMBL" id="CAJOBI010369357">
    <property type="protein sequence ID" value="CAF5229292.1"/>
    <property type="molecule type" value="Genomic_DNA"/>
</dbReference>
<dbReference type="Proteomes" id="UP000676336">
    <property type="component" value="Unassembled WGS sequence"/>
</dbReference>
<comment type="caution">
    <text evidence="1">The sequence shown here is derived from an EMBL/GenBank/DDBJ whole genome shotgun (WGS) entry which is preliminary data.</text>
</comment>
<dbReference type="EMBL" id="CAJOBH010276001">
    <property type="protein sequence ID" value="CAF5168049.1"/>
    <property type="molecule type" value="Genomic_DNA"/>
</dbReference>
<name>A0A8S3GN86_9BILA</name>
<protein>
    <submittedName>
        <fullName evidence="1">Uncharacterized protein</fullName>
    </submittedName>
</protein>
<feature type="non-terminal residue" evidence="1">
    <location>
        <position position="1"/>
    </location>
</feature>
<evidence type="ECO:0000313" key="2">
    <source>
        <dbReference type="EMBL" id="CAF5168049.1"/>
    </source>
</evidence>
<sequence length="98" mass="10972">GLAQIWINQNLGIPPGTLSIQLQSQVQYICSGGRESVRVDYIVQSISSSVNVNNLIQPPNSAFEQLYGKYVNTSHCVPYLVHWLYLIEPRPSNDLIQS</sequence>
<feature type="non-terminal residue" evidence="1">
    <location>
        <position position="98"/>
    </location>
</feature>
<evidence type="ECO:0000313" key="5">
    <source>
        <dbReference type="EMBL" id="CAF5229292.1"/>
    </source>
</evidence>
<evidence type="ECO:0000313" key="1">
    <source>
        <dbReference type="EMBL" id="CAF5168014.1"/>
    </source>
</evidence>
<evidence type="ECO:0000313" key="3">
    <source>
        <dbReference type="EMBL" id="CAF5228600.1"/>
    </source>
</evidence>
<dbReference type="Proteomes" id="UP000681720">
    <property type="component" value="Unassembled WGS sequence"/>
</dbReference>
<evidence type="ECO:0000313" key="6">
    <source>
        <dbReference type="EMBL" id="CAF5229331.1"/>
    </source>
</evidence>
<evidence type="ECO:0000313" key="4">
    <source>
        <dbReference type="EMBL" id="CAF5228630.1"/>
    </source>
</evidence>
<reference evidence="1" key="1">
    <citation type="submission" date="2021-02" db="EMBL/GenBank/DDBJ databases">
        <authorList>
            <person name="Nowell W R."/>
        </authorList>
    </citation>
    <scope>NUCLEOTIDE SEQUENCE</scope>
</reference>
<gene>
    <name evidence="1" type="ORF">BYL167_LOCUS76484</name>
    <name evidence="2" type="ORF">BYL167_LOCUS76496</name>
    <name evidence="3" type="ORF">GIL414_LOCUS88239</name>
    <name evidence="4" type="ORF">GIL414_LOCUS88256</name>
    <name evidence="5" type="ORF">SMN809_LOCUS86212</name>
    <name evidence="6" type="ORF">SMN809_LOCUS86251</name>
</gene>
<organism evidence="1 7">
    <name type="scientific">Rotaria magnacalcarata</name>
    <dbReference type="NCBI Taxonomy" id="392030"/>
    <lineage>
        <taxon>Eukaryota</taxon>
        <taxon>Metazoa</taxon>
        <taxon>Spiralia</taxon>
        <taxon>Gnathifera</taxon>
        <taxon>Rotifera</taxon>
        <taxon>Eurotatoria</taxon>
        <taxon>Bdelloidea</taxon>
        <taxon>Philodinida</taxon>
        <taxon>Philodinidae</taxon>
        <taxon>Rotaria</taxon>
    </lineage>
</organism>
<dbReference type="EMBL" id="CAJOBI010369596">
    <property type="protein sequence ID" value="CAF5229331.1"/>
    <property type="molecule type" value="Genomic_DNA"/>
</dbReference>